<dbReference type="Proteomes" id="UP000260644">
    <property type="component" value="Unassembled WGS sequence"/>
</dbReference>
<keyword evidence="3" id="KW-1185">Reference proteome</keyword>
<dbReference type="EMBL" id="QPMM01000001">
    <property type="protein sequence ID" value="RFS26974.1"/>
    <property type="molecule type" value="Genomic_DNA"/>
</dbReference>
<feature type="transmembrane region" description="Helical" evidence="1">
    <location>
        <begin position="76"/>
        <end position="98"/>
    </location>
</feature>
<protein>
    <submittedName>
        <fullName evidence="2">Uncharacterized protein</fullName>
    </submittedName>
</protein>
<evidence type="ECO:0000313" key="2">
    <source>
        <dbReference type="EMBL" id="RFS26974.1"/>
    </source>
</evidence>
<evidence type="ECO:0000313" key="3">
    <source>
        <dbReference type="Proteomes" id="UP000260644"/>
    </source>
</evidence>
<name>A0A3E1YI07_9BACT</name>
<dbReference type="AlphaFoldDB" id="A0A3E1YI07"/>
<proteinExistence type="predicted"/>
<reference evidence="2 3" key="1">
    <citation type="submission" date="2018-07" db="EMBL/GenBank/DDBJ databases">
        <title>Chitinophaga K2CV101002-2 sp. nov., isolated from a monsoon evergreen broad-leaved forest soil.</title>
        <authorList>
            <person name="Lv Y."/>
        </authorList>
    </citation>
    <scope>NUCLEOTIDE SEQUENCE [LARGE SCALE GENOMIC DNA]</scope>
    <source>
        <strain evidence="2 3">GDMCC 1.1288</strain>
    </source>
</reference>
<evidence type="ECO:0000256" key="1">
    <source>
        <dbReference type="SAM" id="Phobius"/>
    </source>
</evidence>
<gene>
    <name evidence="2" type="ORF">DVR12_04105</name>
</gene>
<keyword evidence="1" id="KW-1133">Transmembrane helix</keyword>
<sequence length="103" mass="11968">MRIIWLFFKGLFLANFSISLMIGALGALDGGLDGYLTTFAKTFLTIGFALTVFFYNLRYKNYYFFYYNNHFSKISLYVYTSLLNLVVVGLIFLIKYIIGWCIS</sequence>
<accession>A0A3E1YI07</accession>
<feature type="transmembrane region" description="Helical" evidence="1">
    <location>
        <begin position="34"/>
        <end position="55"/>
    </location>
</feature>
<feature type="transmembrane region" description="Helical" evidence="1">
    <location>
        <begin position="7"/>
        <end position="28"/>
    </location>
</feature>
<keyword evidence="1" id="KW-0812">Transmembrane</keyword>
<comment type="caution">
    <text evidence="2">The sequence shown here is derived from an EMBL/GenBank/DDBJ whole genome shotgun (WGS) entry which is preliminary data.</text>
</comment>
<keyword evidence="1" id="KW-0472">Membrane</keyword>
<organism evidence="2 3">
    <name type="scientific">Chitinophaga silvatica</name>
    <dbReference type="NCBI Taxonomy" id="2282649"/>
    <lineage>
        <taxon>Bacteria</taxon>
        <taxon>Pseudomonadati</taxon>
        <taxon>Bacteroidota</taxon>
        <taxon>Chitinophagia</taxon>
        <taxon>Chitinophagales</taxon>
        <taxon>Chitinophagaceae</taxon>
        <taxon>Chitinophaga</taxon>
    </lineage>
</organism>